<dbReference type="EMBL" id="FOHU01000014">
    <property type="protein sequence ID" value="SET55570.1"/>
    <property type="molecule type" value="Genomic_DNA"/>
</dbReference>
<dbReference type="RefSeq" id="WP_090445214.1">
    <property type="nucleotide sequence ID" value="NZ_FOHU01000014.1"/>
</dbReference>
<reference evidence="1 2" key="1">
    <citation type="submission" date="2016-10" db="EMBL/GenBank/DDBJ databases">
        <authorList>
            <person name="de Groot N.N."/>
        </authorList>
    </citation>
    <scope>NUCLEOTIDE SEQUENCE [LARGE SCALE GENOMIC DNA]</scope>
    <source>
        <strain evidence="1 2">DSM 18979</strain>
    </source>
</reference>
<sequence length="142" mass="16978">MLTLQGIMKAINTKLKNKFNIEINDNDVKKGFDRPSFFVKFDNLSKTDYQYMFERRLTVRIYFFPTNRHKYQIEVLEVQQDIETLFHLGLKVEERFVKIVDDIQSEVIDGVLMITFDLSYSDSSYEEDEYEKMEELNLNAGY</sequence>
<evidence type="ECO:0000313" key="2">
    <source>
        <dbReference type="Proteomes" id="UP000199568"/>
    </source>
</evidence>
<keyword evidence="2" id="KW-1185">Reference proteome</keyword>
<dbReference type="AlphaFoldDB" id="A0A1I0FBG8"/>
<dbReference type="Proteomes" id="UP000199568">
    <property type="component" value="Unassembled WGS sequence"/>
</dbReference>
<dbReference type="Pfam" id="PF20765">
    <property type="entry name" value="Phage_tail_terminator_8"/>
    <property type="match status" value="1"/>
</dbReference>
<proteinExistence type="predicted"/>
<accession>A0A1I0FBG8</accession>
<dbReference type="OrthoDB" id="2063617at2"/>
<dbReference type="InterPro" id="IPR049254">
    <property type="entry name" value="Phage_tail_terminator"/>
</dbReference>
<organism evidence="1 2">
    <name type="scientific">Natronincola peptidivorans</name>
    <dbReference type="NCBI Taxonomy" id="426128"/>
    <lineage>
        <taxon>Bacteria</taxon>
        <taxon>Bacillati</taxon>
        <taxon>Bacillota</taxon>
        <taxon>Clostridia</taxon>
        <taxon>Peptostreptococcales</taxon>
        <taxon>Natronincolaceae</taxon>
        <taxon>Natronincola</taxon>
    </lineage>
</organism>
<gene>
    <name evidence="1" type="ORF">SAMN05660297_02748</name>
</gene>
<evidence type="ECO:0008006" key="3">
    <source>
        <dbReference type="Google" id="ProtNLM"/>
    </source>
</evidence>
<protein>
    <recommendedName>
        <fullName evidence="3">Phage protein</fullName>
    </recommendedName>
</protein>
<dbReference type="STRING" id="426128.SAMN05660297_02748"/>
<name>A0A1I0FBG8_9FIRM</name>
<evidence type="ECO:0000313" key="1">
    <source>
        <dbReference type="EMBL" id="SET55570.1"/>
    </source>
</evidence>